<dbReference type="InterPro" id="IPR046164">
    <property type="entry name" value="DUF6166"/>
</dbReference>
<evidence type="ECO:0000256" key="1">
    <source>
        <dbReference type="SAM" id="MobiDB-lite"/>
    </source>
</evidence>
<organism evidence="2 3">
    <name type="scientific">Fodinicurvata halophila</name>
    <dbReference type="NCBI Taxonomy" id="1419723"/>
    <lineage>
        <taxon>Bacteria</taxon>
        <taxon>Pseudomonadati</taxon>
        <taxon>Pseudomonadota</taxon>
        <taxon>Alphaproteobacteria</taxon>
        <taxon>Rhodospirillales</taxon>
        <taxon>Rhodovibrionaceae</taxon>
        <taxon>Fodinicurvata</taxon>
    </lineage>
</organism>
<comment type="caution">
    <text evidence="2">The sequence shown here is derived from an EMBL/GenBank/DDBJ whole genome shotgun (WGS) entry which is preliminary data.</text>
</comment>
<evidence type="ECO:0000313" key="2">
    <source>
        <dbReference type="EMBL" id="MFC4350991.1"/>
    </source>
</evidence>
<dbReference type="Pfam" id="PF19663">
    <property type="entry name" value="DUF6166"/>
    <property type="match status" value="1"/>
</dbReference>
<keyword evidence="3" id="KW-1185">Reference proteome</keyword>
<dbReference type="Proteomes" id="UP001595799">
    <property type="component" value="Unassembled WGS sequence"/>
</dbReference>
<gene>
    <name evidence="2" type="ORF">ACFOW6_05490</name>
</gene>
<accession>A0ABV8UI97</accession>
<reference evidence="3" key="1">
    <citation type="journal article" date="2019" name="Int. J. Syst. Evol. Microbiol.">
        <title>The Global Catalogue of Microorganisms (GCM) 10K type strain sequencing project: providing services to taxonomists for standard genome sequencing and annotation.</title>
        <authorList>
            <consortium name="The Broad Institute Genomics Platform"/>
            <consortium name="The Broad Institute Genome Sequencing Center for Infectious Disease"/>
            <person name="Wu L."/>
            <person name="Ma J."/>
        </authorList>
    </citation>
    <scope>NUCLEOTIDE SEQUENCE [LARGE SCALE GENOMIC DNA]</scope>
    <source>
        <strain evidence="3">CECT 8472</strain>
    </source>
</reference>
<protein>
    <submittedName>
        <fullName evidence="2">DUF6166 domain-containing protein</fullName>
    </submittedName>
</protein>
<name>A0ABV8UI97_9PROT</name>
<dbReference type="EMBL" id="JBHSCW010000003">
    <property type="protein sequence ID" value="MFC4350991.1"/>
    <property type="molecule type" value="Genomic_DNA"/>
</dbReference>
<sequence length="95" mass="10979">MKTYLGQRTMDGPQVTVDGQPLDPRFDLKTLSEEGFEWTYEGDAPAQLALAILADHFQDDRKALEHYDSFMRKAVANFNNDWEMTTKDIDHLLNE</sequence>
<dbReference type="RefSeq" id="WP_382421333.1">
    <property type="nucleotide sequence ID" value="NZ_JBHSCW010000003.1"/>
</dbReference>
<feature type="region of interest" description="Disordered" evidence="1">
    <location>
        <begin position="1"/>
        <end position="21"/>
    </location>
</feature>
<proteinExistence type="predicted"/>
<evidence type="ECO:0000313" key="3">
    <source>
        <dbReference type="Proteomes" id="UP001595799"/>
    </source>
</evidence>